<feature type="region of interest" description="Disordered" evidence="1">
    <location>
        <begin position="161"/>
        <end position="185"/>
    </location>
</feature>
<gene>
    <name evidence="3" type="ORF">ACFP3V_28540</name>
</gene>
<dbReference type="Gene3D" id="2.30.40.10">
    <property type="entry name" value="Urease, subunit C, domain 1"/>
    <property type="match status" value="1"/>
</dbReference>
<dbReference type="PANTHER" id="PTHR22642">
    <property type="entry name" value="IMIDAZOLONEPROPIONASE"/>
    <property type="match status" value="1"/>
</dbReference>
<dbReference type="InterPro" id="IPR011059">
    <property type="entry name" value="Metal-dep_hydrolase_composite"/>
</dbReference>
<dbReference type="InterPro" id="IPR032466">
    <property type="entry name" value="Metal_Hydrolase"/>
</dbReference>
<evidence type="ECO:0000259" key="2">
    <source>
        <dbReference type="Pfam" id="PF07969"/>
    </source>
</evidence>
<sequence>MRTEPHPDLIITGARVRLAADRWAEAVAVRDGRVAALGPHDEVRALAGPRTEHVHAPGGLVLPGFQDAHVHTPFAGRNLLRIWLNDLPDRHAYLDAVADYARTHPDEEWITGGGWAMEHFPGGTPRKEDLDAICPDRPVFLFNRDVHGAWVNSKALELAGITKDTPDPADGRIERDPATGEPTGTLHEGAAYTVNERVVPLPGQDEWQAAILAGQAHLHALGITGWQDAWVTPDTQLAYQALAADGRLTGRVVGALWWERHRGLEQIDDLAARRESGRTVNSPRSHLGSGFFPTSVKIMTDGVLENHTGALLEPYCDGCGGVSDNHGLTYVDQDTLTAALVQLDALGFQVHQHAIGDRAVRNALDAVAAARAANGPGDRRHHLAHLQLVQPEDVKRFAELDVVANLQTYWAQTEPQMDELTIPFLGPERAAMQYPFADLHAAGARLAMGSDWAVTTADPLEQIEVAVRRIDPENRGNVPFLPAQCLSLDTAVDAFTAGSAYVNHDDQAGSLRVGARADLVLLDRDLFEPGFLPADATVELTVASGEVVYRLQ</sequence>
<dbReference type="EC" id="3.5.-.-" evidence="3"/>
<dbReference type="InterPro" id="IPR013108">
    <property type="entry name" value="Amidohydro_3"/>
</dbReference>
<evidence type="ECO:0000313" key="4">
    <source>
        <dbReference type="Proteomes" id="UP001596174"/>
    </source>
</evidence>
<dbReference type="Proteomes" id="UP001596174">
    <property type="component" value="Unassembled WGS sequence"/>
</dbReference>
<name>A0ABW1GB76_9ACTN</name>
<reference evidence="4" key="1">
    <citation type="journal article" date="2019" name="Int. J. Syst. Evol. Microbiol.">
        <title>The Global Catalogue of Microorganisms (GCM) 10K type strain sequencing project: providing services to taxonomists for standard genome sequencing and annotation.</title>
        <authorList>
            <consortium name="The Broad Institute Genomics Platform"/>
            <consortium name="The Broad Institute Genome Sequencing Center for Infectious Disease"/>
            <person name="Wu L."/>
            <person name="Ma J."/>
        </authorList>
    </citation>
    <scope>NUCLEOTIDE SEQUENCE [LARGE SCALE GENOMIC DNA]</scope>
    <source>
        <strain evidence="4">JCM 4816</strain>
    </source>
</reference>
<dbReference type="Gene3D" id="3.20.20.140">
    <property type="entry name" value="Metal-dependent hydrolases"/>
    <property type="match status" value="1"/>
</dbReference>
<dbReference type="EMBL" id="JBHSQJ010000147">
    <property type="protein sequence ID" value="MFC5911142.1"/>
    <property type="molecule type" value="Genomic_DNA"/>
</dbReference>
<dbReference type="SUPFAM" id="SSF51338">
    <property type="entry name" value="Composite domain of metallo-dependent hydrolases"/>
    <property type="match status" value="1"/>
</dbReference>
<dbReference type="RefSeq" id="WP_380589576.1">
    <property type="nucleotide sequence ID" value="NZ_JBHSQJ010000147.1"/>
</dbReference>
<protein>
    <submittedName>
        <fullName evidence="3">Amidohydrolase</fullName>
        <ecNumber evidence="3">3.5.-.-</ecNumber>
    </submittedName>
</protein>
<keyword evidence="4" id="KW-1185">Reference proteome</keyword>
<dbReference type="CDD" id="cd01300">
    <property type="entry name" value="YtcJ_like"/>
    <property type="match status" value="1"/>
</dbReference>
<dbReference type="Pfam" id="PF07969">
    <property type="entry name" value="Amidohydro_3"/>
    <property type="match status" value="1"/>
</dbReference>
<dbReference type="Gene3D" id="3.10.310.70">
    <property type="match status" value="1"/>
</dbReference>
<accession>A0ABW1GB76</accession>
<keyword evidence="3" id="KW-0378">Hydrolase</keyword>
<comment type="caution">
    <text evidence="3">The sequence shown here is derived from an EMBL/GenBank/DDBJ whole genome shotgun (WGS) entry which is preliminary data.</text>
</comment>
<proteinExistence type="predicted"/>
<organism evidence="3 4">
    <name type="scientific">Streptacidiphilus monticola</name>
    <dbReference type="NCBI Taxonomy" id="2161674"/>
    <lineage>
        <taxon>Bacteria</taxon>
        <taxon>Bacillati</taxon>
        <taxon>Actinomycetota</taxon>
        <taxon>Actinomycetes</taxon>
        <taxon>Kitasatosporales</taxon>
        <taxon>Streptomycetaceae</taxon>
        <taxon>Streptacidiphilus</taxon>
    </lineage>
</organism>
<dbReference type="InterPro" id="IPR033932">
    <property type="entry name" value="YtcJ-like"/>
</dbReference>
<dbReference type="SUPFAM" id="SSF51556">
    <property type="entry name" value="Metallo-dependent hydrolases"/>
    <property type="match status" value="1"/>
</dbReference>
<evidence type="ECO:0000256" key="1">
    <source>
        <dbReference type="SAM" id="MobiDB-lite"/>
    </source>
</evidence>
<feature type="compositionally biased region" description="Basic and acidic residues" evidence="1">
    <location>
        <begin position="164"/>
        <end position="178"/>
    </location>
</feature>
<evidence type="ECO:0000313" key="3">
    <source>
        <dbReference type="EMBL" id="MFC5911142.1"/>
    </source>
</evidence>
<dbReference type="GO" id="GO:0016787">
    <property type="term" value="F:hydrolase activity"/>
    <property type="evidence" value="ECO:0007669"/>
    <property type="project" value="UniProtKB-KW"/>
</dbReference>
<feature type="domain" description="Amidohydrolase 3" evidence="2">
    <location>
        <begin position="56"/>
        <end position="549"/>
    </location>
</feature>
<dbReference type="PANTHER" id="PTHR22642:SF2">
    <property type="entry name" value="PROTEIN LONG AFTER FAR-RED 3"/>
    <property type="match status" value="1"/>
</dbReference>